<feature type="domain" description="Thiol-activated cytolysin C-terminal" evidence="14">
    <location>
        <begin position="410"/>
        <end position="510"/>
    </location>
</feature>
<keyword evidence="12 13" id="KW-0472">Membrane</keyword>
<keyword evidence="11 13" id="KW-0446">Lipid-binding</keyword>
<gene>
    <name evidence="15" type="primary">alo_1</name>
    <name evidence="15" type="ORF">GCM10008906_08890</name>
</gene>
<keyword evidence="16" id="KW-1185">Reference proteome</keyword>
<name>A0ABP3UIC9_9CLOT</name>
<dbReference type="InterPro" id="IPR038700">
    <property type="entry name" value="Thiol_cytolys_C_sf"/>
</dbReference>
<proteinExistence type="inferred from homology"/>
<keyword evidence="9 13" id="KW-1043">Host membrane</keyword>
<evidence type="ECO:0000256" key="7">
    <source>
        <dbReference type="ARBA" id="ARBA00022735"/>
    </source>
</evidence>
<dbReference type="Gene3D" id="3.90.840.10">
    <property type="entry name" value="Thiol-activated cytolysin superfamily/Thiol-activated cytolysin, alpha-beta domain"/>
    <property type="match status" value="1"/>
</dbReference>
<dbReference type="InterPro" id="IPR035390">
    <property type="entry name" value="Thiol_cytolys_C"/>
</dbReference>
<evidence type="ECO:0000313" key="15">
    <source>
        <dbReference type="EMBL" id="GAA0735323.1"/>
    </source>
</evidence>
<dbReference type="InterPro" id="IPR001869">
    <property type="entry name" value="Thiol_cytolysin"/>
</dbReference>
<dbReference type="PRINTS" id="PR01400">
    <property type="entry name" value="TACYTOLYSIN"/>
</dbReference>
<reference evidence="16" key="1">
    <citation type="journal article" date="2019" name="Int. J. Syst. Evol. Microbiol.">
        <title>The Global Catalogue of Microorganisms (GCM) 10K type strain sequencing project: providing services to taxonomists for standard genome sequencing and annotation.</title>
        <authorList>
            <consortium name="The Broad Institute Genomics Platform"/>
            <consortium name="The Broad Institute Genome Sequencing Center for Infectious Disease"/>
            <person name="Wu L."/>
            <person name="Ma J."/>
        </authorList>
    </citation>
    <scope>NUCLEOTIDE SEQUENCE [LARGE SCALE GENOMIC DNA]</scope>
    <source>
        <strain evidence="16">JCM 1407</strain>
    </source>
</reference>
<comment type="subcellular location">
    <subcellularLocation>
        <location evidence="1">Host membrane</location>
        <topology evidence="1">Multi-pass membrane protein</topology>
    </subcellularLocation>
    <subcellularLocation>
        <location evidence="13">Secreted</location>
    </subcellularLocation>
    <subcellularLocation>
        <location evidence="13">Host cell membrane</location>
        <topology evidence="13">Multi-pass membrane protein</topology>
    </subcellularLocation>
</comment>
<evidence type="ECO:0000256" key="1">
    <source>
        <dbReference type="ARBA" id="ARBA00004301"/>
    </source>
</evidence>
<comment type="similarity">
    <text evidence="2 13">Belongs to the cholesterol-dependent cytolysin family.</text>
</comment>
<evidence type="ECO:0000256" key="13">
    <source>
        <dbReference type="RuleBase" id="RU364025"/>
    </source>
</evidence>
<accession>A0ABP3UIC9</accession>
<keyword evidence="4 13" id="KW-0964">Secreted</keyword>
<dbReference type="RefSeq" id="WP_343759265.1">
    <property type="nucleotide sequence ID" value="NZ_BAAACG010000006.1"/>
</dbReference>
<dbReference type="EMBL" id="BAAACG010000006">
    <property type="protein sequence ID" value="GAA0735323.1"/>
    <property type="molecule type" value="Genomic_DNA"/>
</dbReference>
<dbReference type="Proteomes" id="UP001501510">
    <property type="component" value="Unassembled WGS sequence"/>
</dbReference>
<dbReference type="SUPFAM" id="SSF56978">
    <property type="entry name" value="Perfringolysin"/>
    <property type="match status" value="1"/>
</dbReference>
<dbReference type="Pfam" id="PF17440">
    <property type="entry name" value="Thiol_cytolys_C"/>
    <property type="match status" value="1"/>
</dbReference>
<evidence type="ECO:0000259" key="14">
    <source>
        <dbReference type="Pfam" id="PF17440"/>
    </source>
</evidence>
<keyword evidence="3 13" id="KW-1134">Transmembrane beta strand</keyword>
<dbReference type="InterPro" id="IPR036363">
    <property type="entry name" value="Thiol_cytolysin_ab_sf"/>
</dbReference>
<evidence type="ECO:0000313" key="16">
    <source>
        <dbReference type="Proteomes" id="UP001501510"/>
    </source>
</evidence>
<keyword evidence="10" id="KW-0843">Virulence</keyword>
<evidence type="ECO:0000256" key="11">
    <source>
        <dbReference type="ARBA" id="ARBA00023121"/>
    </source>
</evidence>
<protein>
    <recommendedName>
        <fullName evidence="13">Thiol-activated cytolysin</fullName>
    </recommendedName>
</protein>
<dbReference type="PROSITE" id="PS00481">
    <property type="entry name" value="THIOL_CYTOLYSINS"/>
    <property type="match status" value="1"/>
</dbReference>
<comment type="caution">
    <text evidence="15">The sequence shown here is derived from an EMBL/GenBank/DDBJ whole genome shotgun (WGS) entry which is preliminary data.</text>
</comment>
<evidence type="ECO:0000256" key="4">
    <source>
        <dbReference type="ARBA" id="ARBA00022525"/>
    </source>
</evidence>
<evidence type="ECO:0000256" key="12">
    <source>
        <dbReference type="ARBA" id="ARBA00023136"/>
    </source>
</evidence>
<keyword evidence="13" id="KW-1032">Host cell membrane</keyword>
<evidence type="ECO:0000256" key="6">
    <source>
        <dbReference type="ARBA" id="ARBA00022692"/>
    </source>
</evidence>
<keyword evidence="8 13" id="KW-0204">Cytolysis</keyword>
<keyword evidence="5 13" id="KW-0800">Toxin</keyword>
<comment type="function">
    <text evidence="13">A cholesterol-dependent toxin that causes cytolysis by forming pores in cholesterol containing host membranes. After binding to target membranes, the protein undergoes a major conformation change, leading to its insertion in the host membrane and formation of an oligomeric pore complex. Cholesterol is required for binding to host membranes, membrane insertion and pore formation; cholesterol binding is mediated by a Thr-Leu pair in the C-terminus. Can be reversibly inactivated by oxidation.</text>
</comment>
<evidence type="ECO:0000256" key="10">
    <source>
        <dbReference type="ARBA" id="ARBA00023026"/>
    </source>
</evidence>
<organism evidence="15 16">
    <name type="scientific">Clostridium oceanicum</name>
    <dbReference type="NCBI Taxonomy" id="1543"/>
    <lineage>
        <taxon>Bacteria</taxon>
        <taxon>Bacillati</taxon>
        <taxon>Bacillota</taxon>
        <taxon>Clostridia</taxon>
        <taxon>Eubacteriales</taxon>
        <taxon>Clostridiaceae</taxon>
        <taxon>Clostridium</taxon>
    </lineage>
</organism>
<keyword evidence="6 13" id="KW-0812">Transmembrane</keyword>
<dbReference type="Pfam" id="PF01289">
    <property type="entry name" value="Thiol_cytolysin"/>
    <property type="match status" value="1"/>
</dbReference>
<dbReference type="InterPro" id="IPR036359">
    <property type="entry name" value="Thiol_cytolysin_sf"/>
</dbReference>
<evidence type="ECO:0000256" key="9">
    <source>
        <dbReference type="ARBA" id="ARBA00022870"/>
    </source>
</evidence>
<evidence type="ECO:0000256" key="2">
    <source>
        <dbReference type="ARBA" id="ARBA00008503"/>
    </source>
</evidence>
<dbReference type="Gene3D" id="2.60.40.1430">
    <property type="entry name" value="Perfringolysin, domain 4"/>
    <property type="match status" value="1"/>
</dbReference>
<keyword evidence="7 13" id="KW-0354">Hemolysis</keyword>
<evidence type="ECO:0000256" key="8">
    <source>
        <dbReference type="ARBA" id="ARBA00022852"/>
    </source>
</evidence>
<sequence length="517" mass="57386">MKKQIFKKIRGSFKTLFSGVLVLSIVGQPIGVFASQTNRQVSQTQRNAEAINNGIGNLDYNKNEVLASKGDKIESFVPKDGKKTADKFIVVERIKRSLTSSPVDISVIDSMKDRTYPGALQLANSDFVDNQPNLLVTKRKPINISVDLPGLGKNNVVKVQNPNYSNVTGAIDGQVTKWLNENSDSRTLPARMQYNESMVYSKSQLSTALNINASDATKKLGIDFSAIQSGEKKVMVVAYKQIFYTVSAELPNNPSDLFDKSVTYNELTRKGVSKSAPPVLVSNVAYGRTIYVKLETTSKSNNVKAAFSAAVKSGFKNVDVKGNVEYKNILNNSSFTAVVLGGDAEKHNMVVTKDFDKIREVILNNSKFSAKNPGYPISYTSTFVKDNSVAAIHNNTEYVETKSTEYSKGKITLDHTGAYVAQFVVSWDEFSYDEQGKEVIVHKNWNGNWSDRTAHFSTEIPLPANSKNIRIMARECTGLAWEWWRTVVNEYNVPLTNNIRVHIGGTTLYPNKSVTYK</sequence>
<dbReference type="Gene3D" id="3.30.1040.20">
    <property type="match status" value="1"/>
</dbReference>
<evidence type="ECO:0000256" key="3">
    <source>
        <dbReference type="ARBA" id="ARBA00022452"/>
    </source>
</evidence>
<dbReference type="Gene3D" id="3.40.30.40">
    <property type="entry name" value="Perfringolysin"/>
    <property type="match status" value="1"/>
</dbReference>
<evidence type="ECO:0000256" key="5">
    <source>
        <dbReference type="ARBA" id="ARBA00022656"/>
    </source>
</evidence>